<dbReference type="AlphaFoldDB" id="A0A136M0Y0"/>
<dbReference type="Proteomes" id="UP000070457">
    <property type="component" value="Unassembled WGS sequence"/>
</dbReference>
<evidence type="ECO:0000313" key="3">
    <source>
        <dbReference type="Proteomes" id="UP000070457"/>
    </source>
</evidence>
<evidence type="ECO:0000259" key="1">
    <source>
        <dbReference type="Pfam" id="PF01796"/>
    </source>
</evidence>
<evidence type="ECO:0000313" key="2">
    <source>
        <dbReference type="EMBL" id="KXK27568.1"/>
    </source>
</evidence>
<dbReference type="SUPFAM" id="SSF50249">
    <property type="entry name" value="Nucleic acid-binding proteins"/>
    <property type="match status" value="1"/>
</dbReference>
<feature type="domain" description="ChsH2 C-terminal OB-fold" evidence="1">
    <location>
        <begin position="14"/>
        <end position="72"/>
    </location>
</feature>
<accession>A0A136M0Y0</accession>
<comment type="caution">
    <text evidence="2">The sequence shown here is derived from an EMBL/GenBank/DDBJ whole genome shotgun (WGS) entry which is preliminary data.</text>
</comment>
<dbReference type="InterPro" id="IPR002878">
    <property type="entry name" value="ChsH2_C"/>
</dbReference>
<dbReference type="EMBL" id="JYNZ01000001">
    <property type="protein sequence ID" value="KXK27568.1"/>
    <property type="molecule type" value="Genomic_DNA"/>
</dbReference>
<dbReference type="Pfam" id="PF01796">
    <property type="entry name" value="OB_ChsH2_C"/>
    <property type="match status" value="1"/>
</dbReference>
<protein>
    <recommendedName>
        <fullName evidence="1">ChsH2 C-terminal OB-fold domain-containing protein</fullName>
    </recommendedName>
</protein>
<sequence>MWRRQRERYTPKKGASLVTWSVVHVAPTGFEKYLPYVMGIVEFEDKTRLTVQIVDCDPLSLAAGIMLEPVFRQVYADDDDGILHYSVKYRPLQ</sequence>
<name>A0A136M0Y0_9BACT</name>
<organism evidence="2 3">
    <name type="scientific">candidate division WS6 bacterium OLB20</name>
    <dbReference type="NCBI Taxonomy" id="1617426"/>
    <lineage>
        <taxon>Bacteria</taxon>
        <taxon>Candidatus Dojkabacteria</taxon>
    </lineage>
</organism>
<dbReference type="STRING" id="1617426.TR69_WS6001000012"/>
<dbReference type="InterPro" id="IPR012340">
    <property type="entry name" value="NA-bd_OB-fold"/>
</dbReference>
<proteinExistence type="predicted"/>
<reference evidence="2 3" key="1">
    <citation type="submission" date="2015-02" db="EMBL/GenBank/DDBJ databases">
        <title>Improved understanding of the partial-nitritation anammox process through 23 genomes representing the majority of the microbial community.</title>
        <authorList>
            <person name="Speth D.R."/>
            <person name="In T Zandt M."/>
            <person name="Guerrero Cruz S."/>
            <person name="Jetten M.S."/>
            <person name="Dutilh B.E."/>
        </authorList>
    </citation>
    <scope>NUCLEOTIDE SEQUENCE [LARGE SCALE GENOMIC DNA]</scope>
    <source>
        <strain evidence="2">OLB20</strain>
    </source>
</reference>
<gene>
    <name evidence="2" type="ORF">TR69_WS6001000012</name>
</gene>